<feature type="region of interest" description="Disordered" evidence="1">
    <location>
        <begin position="95"/>
        <end position="207"/>
    </location>
</feature>
<feature type="compositionally biased region" description="Polar residues" evidence="1">
    <location>
        <begin position="95"/>
        <end position="105"/>
    </location>
</feature>
<feature type="signal peptide" evidence="2">
    <location>
        <begin position="1"/>
        <end position="20"/>
    </location>
</feature>
<evidence type="ECO:0000313" key="3">
    <source>
        <dbReference type="EMBL" id="GMI02033.1"/>
    </source>
</evidence>
<keyword evidence="2" id="KW-0732">Signal</keyword>
<comment type="caution">
    <text evidence="3">The sequence shown here is derived from an EMBL/GenBank/DDBJ whole genome shotgun (WGS) entry which is preliminary data.</text>
</comment>
<feature type="chain" id="PRO_5040800440" description="EGF-like domain-containing protein" evidence="2">
    <location>
        <begin position="21"/>
        <end position="255"/>
    </location>
</feature>
<evidence type="ECO:0000313" key="4">
    <source>
        <dbReference type="Proteomes" id="UP001165160"/>
    </source>
</evidence>
<evidence type="ECO:0000256" key="2">
    <source>
        <dbReference type="SAM" id="SignalP"/>
    </source>
</evidence>
<accession>A0A9W7F5F2</accession>
<dbReference type="PRINTS" id="PR01217">
    <property type="entry name" value="PRICHEXTENSN"/>
</dbReference>
<evidence type="ECO:0008006" key="5">
    <source>
        <dbReference type="Google" id="ProtNLM"/>
    </source>
</evidence>
<gene>
    <name evidence="3" type="ORF">TrVE_jg669</name>
</gene>
<reference evidence="4" key="1">
    <citation type="journal article" date="2023" name="Commun. Biol.">
        <title>Genome analysis of Parmales, the sister group of diatoms, reveals the evolutionary specialization of diatoms from phago-mixotrophs to photoautotrophs.</title>
        <authorList>
            <person name="Ban H."/>
            <person name="Sato S."/>
            <person name="Yoshikawa S."/>
            <person name="Yamada K."/>
            <person name="Nakamura Y."/>
            <person name="Ichinomiya M."/>
            <person name="Sato N."/>
            <person name="Blanc-Mathieu R."/>
            <person name="Endo H."/>
            <person name="Kuwata A."/>
            <person name="Ogata H."/>
        </authorList>
    </citation>
    <scope>NUCLEOTIDE SEQUENCE [LARGE SCALE GENOMIC DNA]</scope>
    <source>
        <strain evidence="4">NIES 3699</strain>
    </source>
</reference>
<keyword evidence="4" id="KW-1185">Reference proteome</keyword>
<sequence>MFTLLSSLLFLFPFLPSVRPQCSNQADDTLTTVSCTNSGFIVATLICDTERYQGGIETCLTTIAGNGCTEEEAREWFEGCQTMCDYCASEYAPTESPTNSPTTAFPTETPTKSPTASPTTETLTKSPTKSPTASPTTETPTKIPTVSSTASPTTETPTKNPTASPTTPTPSPTSSPTTLSPTFSPTSSPTLNLCTSTTSSTSTGTSNPFYCVNGGTISGRSGSCQCLNCDEGYSGDSCEIPDDCTPTNDPNDDGE</sequence>
<feature type="non-terminal residue" evidence="3">
    <location>
        <position position="1"/>
    </location>
</feature>
<proteinExistence type="predicted"/>
<protein>
    <recommendedName>
        <fullName evidence="5">EGF-like domain-containing protein</fullName>
    </recommendedName>
</protein>
<evidence type="ECO:0000256" key="1">
    <source>
        <dbReference type="SAM" id="MobiDB-lite"/>
    </source>
</evidence>
<feature type="compositionally biased region" description="Low complexity" evidence="1">
    <location>
        <begin position="174"/>
        <end position="207"/>
    </location>
</feature>
<dbReference type="EMBL" id="BRXX01000274">
    <property type="protein sequence ID" value="GMI02033.1"/>
    <property type="molecule type" value="Genomic_DNA"/>
</dbReference>
<name>A0A9W7F5F2_9STRA</name>
<organism evidence="3 4">
    <name type="scientific">Triparma verrucosa</name>
    <dbReference type="NCBI Taxonomy" id="1606542"/>
    <lineage>
        <taxon>Eukaryota</taxon>
        <taxon>Sar</taxon>
        <taxon>Stramenopiles</taxon>
        <taxon>Ochrophyta</taxon>
        <taxon>Bolidophyceae</taxon>
        <taxon>Parmales</taxon>
        <taxon>Triparmaceae</taxon>
        <taxon>Triparma</taxon>
    </lineage>
</organism>
<dbReference type="AlphaFoldDB" id="A0A9W7F5F2"/>
<dbReference type="Proteomes" id="UP001165160">
    <property type="component" value="Unassembled WGS sequence"/>
</dbReference>
<feature type="compositionally biased region" description="Low complexity" evidence="1">
    <location>
        <begin position="106"/>
        <end position="166"/>
    </location>
</feature>